<proteinExistence type="predicted"/>
<dbReference type="EMBL" id="JAAGMB010000232">
    <property type="protein sequence ID" value="NEB16962.1"/>
    <property type="molecule type" value="Genomic_DNA"/>
</dbReference>
<dbReference type="SUPFAM" id="SSF50346">
    <property type="entry name" value="PRC-barrel domain"/>
    <property type="match status" value="2"/>
</dbReference>
<gene>
    <name evidence="1" type="ORF">G3I46_10585</name>
</gene>
<protein>
    <submittedName>
        <fullName evidence="1">Uncharacterized protein</fullName>
    </submittedName>
</protein>
<accession>A0A6N9UPE6</accession>
<comment type="caution">
    <text evidence="1">The sequence shown here is derived from an EMBL/GenBank/DDBJ whole genome shotgun (WGS) entry which is preliminary data.</text>
</comment>
<dbReference type="RefSeq" id="WP_087792348.1">
    <property type="nucleotide sequence ID" value="NZ_JAAGMB010000232.1"/>
</dbReference>
<dbReference type="AlphaFoldDB" id="A0A6N9UPE6"/>
<dbReference type="Proteomes" id="UP000469545">
    <property type="component" value="Unassembled WGS sequence"/>
</dbReference>
<keyword evidence="2" id="KW-1185">Reference proteome</keyword>
<organism evidence="1 2">
    <name type="scientific">Streptomyces coelicoflavus</name>
    <dbReference type="NCBI Taxonomy" id="285562"/>
    <lineage>
        <taxon>Bacteria</taxon>
        <taxon>Bacillati</taxon>
        <taxon>Actinomycetota</taxon>
        <taxon>Actinomycetes</taxon>
        <taxon>Kitasatosporales</taxon>
        <taxon>Streptomycetaceae</taxon>
        <taxon>Streptomyces</taxon>
    </lineage>
</organism>
<evidence type="ECO:0000313" key="2">
    <source>
        <dbReference type="Proteomes" id="UP000469545"/>
    </source>
</evidence>
<reference evidence="1 2" key="1">
    <citation type="submission" date="2020-01" db="EMBL/GenBank/DDBJ databases">
        <title>Insect and environment-associated Actinomycetes.</title>
        <authorList>
            <person name="Currrie C."/>
            <person name="Chevrette M."/>
            <person name="Carlson C."/>
            <person name="Stubbendieck R."/>
            <person name="Wendt-Pienkowski E."/>
        </authorList>
    </citation>
    <scope>NUCLEOTIDE SEQUENCE [LARGE SCALE GENOMIC DNA]</scope>
    <source>
        <strain evidence="1 2">SID14172</strain>
    </source>
</reference>
<dbReference type="InterPro" id="IPR011033">
    <property type="entry name" value="PRC_barrel-like_sf"/>
</dbReference>
<evidence type="ECO:0000313" key="1">
    <source>
        <dbReference type="EMBL" id="NEB16962.1"/>
    </source>
</evidence>
<sequence>MMLFTEVRGLPVLAPEPAGGGPIGTVSSLTVDVGSGSGAVSHVRFRDGRFGREKALPWDAVDTVGPGAVRLRSAAVLETPPSHHDLLGRRVLVETGTEHGTVLDVAFDTRTARVLALFTTRGELPAGRLLGLGGYALVVRAG</sequence>
<name>A0A6N9UPE6_9ACTN</name>